<evidence type="ECO:0000313" key="3">
    <source>
        <dbReference type="Proteomes" id="UP000011116"/>
    </source>
</evidence>
<feature type="transmembrane region" description="Helical" evidence="1">
    <location>
        <begin position="27"/>
        <end position="50"/>
    </location>
</feature>
<keyword evidence="1" id="KW-0812">Transmembrane</keyword>
<dbReference type="Proteomes" id="UP000011116">
    <property type="component" value="Chromosome 2H"/>
</dbReference>
<evidence type="ECO:0000313" key="2">
    <source>
        <dbReference type="EnsemblPlants" id="HORVU.MOREX.r3.2HG0211840.1.CDS1"/>
    </source>
</evidence>
<reference evidence="3" key="1">
    <citation type="journal article" date="2012" name="Nature">
        <title>A physical, genetic and functional sequence assembly of the barley genome.</title>
        <authorList>
            <consortium name="The International Barley Genome Sequencing Consortium"/>
            <person name="Mayer K.F."/>
            <person name="Waugh R."/>
            <person name="Brown J.W."/>
            <person name="Schulman A."/>
            <person name="Langridge P."/>
            <person name="Platzer M."/>
            <person name="Fincher G.B."/>
            <person name="Muehlbauer G.J."/>
            <person name="Sato K."/>
            <person name="Close T.J."/>
            <person name="Wise R.P."/>
            <person name="Stein N."/>
        </authorList>
    </citation>
    <scope>NUCLEOTIDE SEQUENCE [LARGE SCALE GENOMIC DNA]</scope>
    <source>
        <strain evidence="3">cv. Morex</strain>
    </source>
</reference>
<keyword evidence="3" id="KW-1185">Reference proteome</keyword>
<feature type="transmembrane region" description="Helical" evidence="1">
    <location>
        <begin position="145"/>
        <end position="167"/>
    </location>
</feature>
<accession>A0A8I7B8I4</accession>
<evidence type="ECO:0000256" key="1">
    <source>
        <dbReference type="SAM" id="Phobius"/>
    </source>
</evidence>
<dbReference type="EnsemblPlants" id="HORVU.MOREX.r3.2HG0211840.1">
    <property type="protein sequence ID" value="HORVU.MOREX.r3.2HG0211840.1.CDS1"/>
    <property type="gene ID" value="HORVU.MOREX.r3.2HG0211840"/>
</dbReference>
<feature type="transmembrane region" description="Helical" evidence="1">
    <location>
        <begin position="87"/>
        <end position="107"/>
    </location>
</feature>
<dbReference type="Gramene" id="HORVU.MOREX.r3.2HG0211840.1">
    <property type="protein sequence ID" value="HORVU.MOREX.r3.2HG0211840.1.CDS1"/>
    <property type="gene ID" value="HORVU.MOREX.r3.2HG0211840"/>
</dbReference>
<proteinExistence type="predicted"/>
<organism evidence="2 3">
    <name type="scientific">Hordeum vulgare subsp. vulgare</name>
    <name type="common">Domesticated barley</name>
    <dbReference type="NCBI Taxonomy" id="112509"/>
    <lineage>
        <taxon>Eukaryota</taxon>
        <taxon>Viridiplantae</taxon>
        <taxon>Streptophyta</taxon>
        <taxon>Embryophyta</taxon>
        <taxon>Tracheophyta</taxon>
        <taxon>Spermatophyta</taxon>
        <taxon>Magnoliopsida</taxon>
        <taxon>Liliopsida</taxon>
        <taxon>Poales</taxon>
        <taxon>Poaceae</taxon>
        <taxon>BOP clade</taxon>
        <taxon>Pooideae</taxon>
        <taxon>Triticodae</taxon>
        <taxon>Triticeae</taxon>
        <taxon>Hordeinae</taxon>
        <taxon>Hordeum</taxon>
    </lineage>
</organism>
<dbReference type="Gramene" id="HORVU.MOREX.r2.2HG0176160.1">
    <property type="protein sequence ID" value="HORVU.MOREX.r2.2HG0176160.1.CDS.1"/>
    <property type="gene ID" value="HORVU.MOREX.r2.2HG0176160"/>
</dbReference>
<feature type="transmembrane region" description="Helical" evidence="1">
    <location>
        <begin position="174"/>
        <end position="192"/>
    </location>
</feature>
<dbReference type="PANTHER" id="PTHR34483:SF9">
    <property type="match status" value="1"/>
</dbReference>
<sequence>MAAQTNLHFSNFPIKEAPIPPTQNHKLFTPMLLLLAITAFVVPLVLVMSIQPLTDDMARPSHLMAIRSTAPWSAEHVRLLKEITQDAMKFVLINIALLLVTLTLGFAKQTLTFFLRSMGYLGGRYSPADIIRKVIKGSSPQGSSITIAVADALAFTCMVLLGSMLFAMTCRRSGVFSVEGLIFLLTLVVYLYRNS</sequence>
<dbReference type="AlphaFoldDB" id="A0A8I7B8I4"/>
<keyword evidence="1" id="KW-0472">Membrane</keyword>
<dbReference type="PANTHER" id="PTHR34483">
    <property type="entry name" value="OS09G0129800 PROTEIN"/>
    <property type="match status" value="1"/>
</dbReference>
<reference evidence="2" key="3">
    <citation type="submission" date="2022-01" db="UniProtKB">
        <authorList>
            <consortium name="EnsemblPlants"/>
        </authorList>
    </citation>
    <scope>IDENTIFICATION</scope>
    <source>
        <strain evidence="2">subsp. vulgare</strain>
    </source>
</reference>
<keyword evidence="1" id="KW-1133">Transmembrane helix</keyword>
<protein>
    <submittedName>
        <fullName evidence="2">Uncharacterized protein</fullName>
    </submittedName>
</protein>
<reference evidence="2" key="2">
    <citation type="submission" date="2020-10" db="EMBL/GenBank/DDBJ databases">
        <authorList>
            <person name="Scholz U."/>
            <person name="Mascher M."/>
            <person name="Fiebig A."/>
        </authorList>
    </citation>
    <scope>NUCLEOTIDE SEQUENCE [LARGE SCALE GENOMIC DNA]</scope>
    <source>
        <strain evidence="2">cv. Morex</strain>
    </source>
</reference>
<name>A0A8I7B8I4_HORVV</name>